<accession>A0A150H3F4</accession>
<dbReference type="Proteomes" id="UP000075714">
    <property type="component" value="Unassembled WGS sequence"/>
</dbReference>
<proteinExistence type="predicted"/>
<comment type="caution">
    <text evidence="1">The sequence shown here is derived from an EMBL/GenBank/DDBJ whole genome shotgun (WGS) entry which is preliminary data.</text>
</comment>
<keyword evidence="2" id="KW-1185">Reference proteome</keyword>
<dbReference type="EMBL" id="LSYV01000002">
    <property type="protein sequence ID" value="KXZ56697.1"/>
    <property type="molecule type" value="Genomic_DNA"/>
</dbReference>
<gene>
    <name evidence="1" type="ORF">GPECTOR_1g628</name>
</gene>
<name>A0A150H3F4_GONPE</name>
<organism evidence="1 2">
    <name type="scientific">Gonium pectorale</name>
    <name type="common">Green alga</name>
    <dbReference type="NCBI Taxonomy" id="33097"/>
    <lineage>
        <taxon>Eukaryota</taxon>
        <taxon>Viridiplantae</taxon>
        <taxon>Chlorophyta</taxon>
        <taxon>core chlorophytes</taxon>
        <taxon>Chlorophyceae</taxon>
        <taxon>CS clade</taxon>
        <taxon>Chlamydomonadales</taxon>
        <taxon>Volvocaceae</taxon>
        <taxon>Gonium</taxon>
    </lineage>
</organism>
<dbReference type="PANTHER" id="PTHR42935:SF1">
    <property type="entry name" value="SLR0930 PROTEIN"/>
    <property type="match status" value="1"/>
</dbReference>
<sequence>MGGAAPRALLPIPGPSLTCPVPPTGYPGLALARVPATPAKRSAKVGSIGSLAASLLVFPHVVKGAVGEAFLSALAVTQKYQASSKEILAAYSRFYSLLLTAGYDSWQDYVLDQILLGRDNAFARAAAQGTLDPGAPLHKAVAYDLDVLQELSLSLSQARAAPGEG</sequence>
<dbReference type="InterPro" id="IPR008533">
    <property type="entry name" value="DUF815"/>
</dbReference>
<dbReference type="STRING" id="33097.A0A150H3F4"/>
<protein>
    <submittedName>
        <fullName evidence="1">Uncharacterized protein</fullName>
    </submittedName>
</protein>
<dbReference type="OrthoDB" id="532206at2759"/>
<evidence type="ECO:0000313" key="2">
    <source>
        <dbReference type="Proteomes" id="UP000075714"/>
    </source>
</evidence>
<dbReference type="AlphaFoldDB" id="A0A150H3F4"/>
<reference evidence="2" key="1">
    <citation type="journal article" date="2016" name="Nat. Commun.">
        <title>The Gonium pectorale genome demonstrates co-option of cell cycle regulation during the evolution of multicellularity.</title>
        <authorList>
            <person name="Hanschen E.R."/>
            <person name="Marriage T.N."/>
            <person name="Ferris P.J."/>
            <person name="Hamaji T."/>
            <person name="Toyoda A."/>
            <person name="Fujiyama A."/>
            <person name="Neme R."/>
            <person name="Noguchi H."/>
            <person name="Minakuchi Y."/>
            <person name="Suzuki M."/>
            <person name="Kawai-Toyooka H."/>
            <person name="Smith D.R."/>
            <person name="Sparks H."/>
            <person name="Anderson J."/>
            <person name="Bakaric R."/>
            <person name="Luria V."/>
            <person name="Karger A."/>
            <person name="Kirschner M.W."/>
            <person name="Durand P.M."/>
            <person name="Michod R.E."/>
            <person name="Nozaki H."/>
            <person name="Olson B.J."/>
        </authorList>
    </citation>
    <scope>NUCLEOTIDE SEQUENCE [LARGE SCALE GENOMIC DNA]</scope>
    <source>
        <strain evidence="2">NIES-2863</strain>
    </source>
</reference>
<dbReference type="PANTHER" id="PTHR42935">
    <property type="entry name" value="SLR0930 PROTEIN"/>
    <property type="match status" value="1"/>
</dbReference>
<evidence type="ECO:0000313" key="1">
    <source>
        <dbReference type="EMBL" id="KXZ56697.1"/>
    </source>
</evidence>